<gene>
    <name evidence="6" type="primary">LOC110984033</name>
</gene>
<feature type="domain" description="MD-2-related lipid-recognition" evidence="4">
    <location>
        <begin position="70"/>
        <end position="200"/>
    </location>
</feature>
<dbReference type="GO" id="GO:0015918">
    <property type="term" value="P:sterol transport"/>
    <property type="evidence" value="ECO:0007669"/>
    <property type="project" value="InterPro"/>
</dbReference>
<dbReference type="AlphaFoldDB" id="A0A8B7Z8A9"/>
<evidence type="ECO:0000256" key="3">
    <source>
        <dbReference type="ARBA" id="ARBA00022525"/>
    </source>
</evidence>
<dbReference type="Gene3D" id="2.60.40.770">
    <property type="match status" value="1"/>
</dbReference>
<keyword evidence="3" id="KW-0964">Secreted</keyword>
<evidence type="ECO:0000256" key="2">
    <source>
        <dbReference type="ARBA" id="ARBA00006370"/>
    </source>
</evidence>
<dbReference type="SUPFAM" id="SSF81296">
    <property type="entry name" value="E set domains"/>
    <property type="match status" value="1"/>
</dbReference>
<proteinExistence type="inferred from homology"/>
<evidence type="ECO:0000313" key="6">
    <source>
        <dbReference type="RefSeq" id="XP_022099511.1"/>
    </source>
</evidence>
<comment type="subcellular location">
    <subcellularLocation>
        <location evidence="1">Secreted</location>
    </subcellularLocation>
</comment>
<dbReference type="FunFam" id="2.60.40.770:FF:000001">
    <property type="entry name" value="NPC intracellular cholesterol transporter 2"/>
    <property type="match status" value="1"/>
</dbReference>
<dbReference type="InterPro" id="IPR039670">
    <property type="entry name" value="NPC2-like"/>
</dbReference>
<evidence type="ECO:0000313" key="5">
    <source>
        <dbReference type="Proteomes" id="UP000694845"/>
    </source>
</evidence>
<evidence type="ECO:0000259" key="4">
    <source>
        <dbReference type="SMART" id="SM00737"/>
    </source>
</evidence>
<dbReference type="PANTHER" id="PTHR11306">
    <property type="entry name" value="NIEMANN PICK TYPE C2 PROTEIN NPC2-RELATED"/>
    <property type="match status" value="1"/>
</dbReference>
<dbReference type="PANTHER" id="PTHR11306:SF68">
    <property type="entry name" value="NPC INTRACELLULAR CHOLESTEROL TRANSPORTER 2"/>
    <property type="match status" value="1"/>
</dbReference>
<dbReference type="RefSeq" id="XP_022099511.1">
    <property type="nucleotide sequence ID" value="XM_022243819.1"/>
</dbReference>
<name>A0A8B7Z8A9_ACAPL</name>
<accession>A0A8B7Z8A9</accession>
<organism evidence="5 6">
    <name type="scientific">Acanthaster planci</name>
    <name type="common">Crown-of-thorns starfish</name>
    <dbReference type="NCBI Taxonomy" id="133434"/>
    <lineage>
        <taxon>Eukaryota</taxon>
        <taxon>Metazoa</taxon>
        <taxon>Echinodermata</taxon>
        <taxon>Eleutherozoa</taxon>
        <taxon>Asterozoa</taxon>
        <taxon>Asteroidea</taxon>
        <taxon>Valvatacea</taxon>
        <taxon>Valvatida</taxon>
        <taxon>Acanthasteridae</taxon>
        <taxon>Acanthaster</taxon>
    </lineage>
</organism>
<dbReference type="GeneID" id="110984033"/>
<dbReference type="GO" id="GO:0005576">
    <property type="term" value="C:extracellular region"/>
    <property type="evidence" value="ECO:0007669"/>
    <property type="project" value="UniProtKB-SubCell"/>
</dbReference>
<dbReference type="InterPro" id="IPR003172">
    <property type="entry name" value="ML_dom"/>
</dbReference>
<dbReference type="InterPro" id="IPR014756">
    <property type="entry name" value="Ig_E-set"/>
</dbReference>
<dbReference type="Pfam" id="PF02221">
    <property type="entry name" value="E1_DerP2_DerF2"/>
    <property type="match status" value="1"/>
</dbReference>
<dbReference type="Proteomes" id="UP000694845">
    <property type="component" value="Unplaced"/>
</dbReference>
<dbReference type="GO" id="GO:0032934">
    <property type="term" value="F:sterol binding"/>
    <property type="evidence" value="ECO:0007669"/>
    <property type="project" value="InterPro"/>
</dbReference>
<dbReference type="KEGG" id="aplc:110984033"/>
<evidence type="ECO:0000256" key="1">
    <source>
        <dbReference type="ARBA" id="ARBA00004613"/>
    </source>
</evidence>
<dbReference type="SMART" id="SM00737">
    <property type="entry name" value="ML"/>
    <property type="match status" value="1"/>
</dbReference>
<comment type="similarity">
    <text evidence="2">Belongs to the NPC2 family.</text>
</comment>
<reference evidence="6" key="1">
    <citation type="submission" date="2025-08" db="UniProtKB">
        <authorList>
            <consortium name="RefSeq"/>
        </authorList>
    </citation>
    <scope>IDENTIFICATION</scope>
</reference>
<dbReference type="OrthoDB" id="6489092at2759"/>
<protein>
    <submittedName>
        <fullName evidence="6">Epididymal secretory protein E1-like</fullName>
    </submittedName>
</protein>
<sequence length="204" mass="22617">MYTLRLVLKPHSSRCVGSKWCICTGPIHFKFSGTSKSESLRKMLSSAVYKFALISALLSIHVARPQKVNVLPCVNPEVTPDCVLNEVVINPCPKFPCQFKLGINVSAEITFTMNATATTASKATTVIHGIIGGVPVPFKTPYTDACATTGIRCPLKAKDENVYKAQLYVEPSYPAPLDLYVKWELRDQTTRDIFCFRFPAQLVR</sequence>
<keyword evidence="5" id="KW-1185">Reference proteome</keyword>